<keyword evidence="1" id="KW-0812">Transmembrane</keyword>
<evidence type="ECO:0000313" key="3">
    <source>
        <dbReference type="Proteomes" id="UP001596439"/>
    </source>
</evidence>
<dbReference type="Proteomes" id="UP001596439">
    <property type="component" value="Unassembled WGS sequence"/>
</dbReference>
<accession>A0ABW2PST9</accession>
<protein>
    <recommendedName>
        <fullName evidence="4">DUF3139 domain-containing protein</fullName>
    </recommendedName>
</protein>
<name>A0ABW2PST9_9BACL</name>
<gene>
    <name evidence="2" type="ORF">ACFQO8_10845</name>
</gene>
<dbReference type="EMBL" id="JBHTCE010000002">
    <property type="protein sequence ID" value="MFC7390638.1"/>
    <property type="molecule type" value="Genomic_DNA"/>
</dbReference>
<organism evidence="2 3">
    <name type="scientific">Exiguobacterium aestuarii</name>
    <dbReference type="NCBI Taxonomy" id="273527"/>
    <lineage>
        <taxon>Bacteria</taxon>
        <taxon>Bacillati</taxon>
        <taxon>Bacillota</taxon>
        <taxon>Bacilli</taxon>
        <taxon>Bacillales</taxon>
        <taxon>Bacillales Family XII. Incertae Sedis</taxon>
        <taxon>Exiguobacterium</taxon>
    </lineage>
</organism>
<evidence type="ECO:0000256" key="1">
    <source>
        <dbReference type="SAM" id="Phobius"/>
    </source>
</evidence>
<keyword evidence="3" id="KW-1185">Reference proteome</keyword>
<comment type="caution">
    <text evidence="2">The sequence shown here is derived from an EMBL/GenBank/DDBJ whole genome shotgun (WGS) entry which is preliminary data.</text>
</comment>
<proteinExistence type="predicted"/>
<evidence type="ECO:0000313" key="2">
    <source>
        <dbReference type="EMBL" id="MFC7390638.1"/>
    </source>
</evidence>
<evidence type="ECO:0008006" key="4">
    <source>
        <dbReference type="Google" id="ProtNLM"/>
    </source>
</evidence>
<keyword evidence="1" id="KW-1133">Transmembrane helix</keyword>
<keyword evidence="1" id="KW-0472">Membrane</keyword>
<dbReference type="RefSeq" id="WP_214789995.1">
    <property type="nucleotide sequence ID" value="NZ_JBHSGY010000010.1"/>
</dbReference>
<reference evidence="3" key="1">
    <citation type="journal article" date="2019" name="Int. J. Syst. Evol. Microbiol.">
        <title>The Global Catalogue of Microorganisms (GCM) 10K type strain sequencing project: providing services to taxonomists for standard genome sequencing and annotation.</title>
        <authorList>
            <consortium name="The Broad Institute Genomics Platform"/>
            <consortium name="The Broad Institute Genome Sequencing Center for Infectious Disease"/>
            <person name="Wu L."/>
            <person name="Ma J."/>
        </authorList>
    </citation>
    <scope>NUCLEOTIDE SEQUENCE [LARGE SCALE GENOMIC DNA]</scope>
    <source>
        <strain evidence="3">CCUG 55590</strain>
    </source>
</reference>
<sequence length="142" mass="16533">MHPLELIDLLVVFAIVIVLALLSFQFHGKWRRRIRIVTVCCVLAYGIFYAVRPYWVNQQVQEEKIVLEAYLKNRYPTETVTVRSIPYGEDGFESMNPHTLFVKFSTEPDAEYTYLVSGDESIHQTSHSSTIDSKFDFLHLED</sequence>
<feature type="transmembrane region" description="Helical" evidence="1">
    <location>
        <begin position="6"/>
        <end position="24"/>
    </location>
</feature>
<feature type="transmembrane region" description="Helical" evidence="1">
    <location>
        <begin position="36"/>
        <end position="55"/>
    </location>
</feature>